<dbReference type="InterPro" id="IPR011990">
    <property type="entry name" value="TPR-like_helical_dom_sf"/>
</dbReference>
<organism evidence="8 9">
    <name type="scientific">Mortierella alpina</name>
    <name type="common">Oleaginous fungus</name>
    <name type="synonym">Mortierella renispora</name>
    <dbReference type="NCBI Taxonomy" id="64518"/>
    <lineage>
        <taxon>Eukaryota</taxon>
        <taxon>Fungi</taxon>
        <taxon>Fungi incertae sedis</taxon>
        <taxon>Mucoromycota</taxon>
        <taxon>Mortierellomycotina</taxon>
        <taxon>Mortierellomycetes</taxon>
        <taxon>Mortierellales</taxon>
        <taxon>Mortierellaceae</taxon>
        <taxon>Mortierella</taxon>
    </lineage>
</organism>
<dbReference type="Gene3D" id="1.25.40.10">
    <property type="entry name" value="Tetratricopeptide repeat domain"/>
    <property type="match status" value="1"/>
</dbReference>
<evidence type="ECO:0000256" key="5">
    <source>
        <dbReference type="ARBA" id="ARBA00022771"/>
    </source>
</evidence>
<keyword evidence="4" id="KW-0479">Metal-binding</keyword>
<comment type="caution">
    <text evidence="8">The sequence shown here is derived from an EMBL/GenBank/DDBJ whole genome shotgun (WGS) entry which is preliminary data.</text>
</comment>
<dbReference type="AlphaFoldDB" id="A0A9P8CXJ0"/>
<keyword evidence="3" id="KW-0949">S-adenosyl-L-methionine</keyword>
<keyword evidence="2" id="KW-0808">Transferase</keyword>
<evidence type="ECO:0000313" key="9">
    <source>
        <dbReference type="Proteomes" id="UP000717515"/>
    </source>
</evidence>
<keyword evidence="5" id="KW-0863">Zinc-finger</keyword>
<dbReference type="GO" id="GO:0032259">
    <property type="term" value="P:methylation"/>
    <property type="evidence" value="ECO:0007669"/>
    <property type="project" value="UniProtKB-KW"/>
</dbReference>
<name>A0A9P8CXJ0_MORAP</name>
<dbReference type="PANTHER" id="PTHR46165">
    <property type="entry name" value="SET AND MYND DOMAIN-CONTAINING PROTEIN 4"/>
    <property type="match status" value="1"/>
</dbReference>
<feature type="domain" description="MYND-type" evidence="7">
    <location>
        <begin position="177"/>
        <end position="239"/>
    </location>
</feature>
<dbReference type="SUPFAM" id="SSF48452">
    <property type="entry name" value="TPR-like"/>
    <property type="match status" value="1"/>
</dbReference>
<dbReference type="Gene3D" id="2.170.270.10">
    <property type="entry name" value="SET domain"/>
    <property type="match status" value="1"/>
</dbReference>
<keyword evidence="6" id="KW-0862">Zinc</keyword>
<dbReference type="GO" id="GO:0005737">
    <property type="term" value="C:cytoplasm"/>
    <property type="evidence" value="ECO:0007669"/>
    <property type="project" value="TreeGrafter"/>
</dbReference>
<dbReference type="Pfam" id="PF01753">
    <property type="entry name" value="zf-MYND"/>
    <property type="match status" value="1"/>
</dbReference>
<keyword evidence="1" id="KW-0489">Methyltransferase</keyword>
<proteinExistence type="predicted"/>
<accession>A0A9P8CXJ0</accession>
<dbReference type="Proteomes" id="UP000717515">
    <property type="component" value="Unassembled WGS sequence"/>
</dbReference>
<dbReference type="SUPFAM" id="SSF82199">
    <property type="entry name" value="SET domain"/>
    <property type="match status" value="1"/>
</dbReference>
<reference evidence="8" key="1">
    <citation type="submission" date="2021-07" db="EMBL/GenBank/DDBJ databases">
        <title>Draft genome of Mortierella alpina, strain LL118, isolated from an aspen leaf litter sample.</title>
        <authorList>
            <person name="Yang S."/>
            <person name="Vinatzer B.A."/>
        </authorList>
    </citation>
    <scope>NUCLEOTIDE SEQUENCE</scope>
    <source>
        <strain evidence="8">LL118</strain>
    </source>
</reference>
<evidence type="ECO:0000256" key="4">
    <source>
        <dbReference type="ARBA" id="ARBA00022723"/>
    </source>
</evidence>
<evidence type="ECO:0000256" key="2">
    <source>
        <dbReference type="ARBA" id="ARBA00022679"/>
    </source>
</evidence>
<dbReference type="EMBL" id="JAIFTL010000151">
    <property type="protein sequence ID" value="KAG9322359.1"/>
    <property type="molecule type" value="Genomic_DNA"/>
</dbReference>
<evidence type="ECO:0000256" key="6">
    <source>
        <dbReference type="ARBA" id="ARBA00022833"/>
    </source>
</evidence>
<protein>
    <recommendedName>
        <fullName evidence="7">MYND-type domain-containing protein</fullName>
    </recommendedName>
</protein>
<dbReference type="GO" id="GO:0042826">
    <property type="term" value="F:histone deacetylase binding"/>
    <property type="evidence" value="ECO:0007669"/>
    <property type="project" value="TreeGrafter"/>
</dbReference>
<dbReference type="GO" id="GO:0005634">
    <property type="term" value="C:nucleus"/>
    <property type="evidence" value="ECO:0007669"/>
    <property type="project" value="TreeGrafter"/>
</dbReference>
<dbReference type="PANTHER" id="PTHR46165:SF2">
    <property type="entry name" value="SET AND MYND DOMAIN-CONTAINING PROTEIN 4"/>
    <property type="match status" value="1"/>
</dbReference>
<evidence type="ECO:0000256" key="3">
    <source>
        <dbReference type="ARBA" id="ARBA00022691"/>
    </source>
</evidence>
<gene>
    <name evidence="8" type="ORF">KVV02_004206</name>
</gene>
<dbReference type="InterPro" id="IPR046341">
    <property type="entry name" value="SET_dom_sf"/>
</dbReference>
<dbReference type="InterPro" id="IPR052097">
    <property type="entry name" value="SET-MYND_domain_protein"/>
</dbReference>
<evidence type="ECO:0000313" key="8">
    <source>
        <dbReference type="EMBL" id="KAG9322359.1"/>
    </source>
</evidence>
<evidence type="ECO:0000259" key="7">
    <source>
        <dbReference type="Pfam" id="PF01753"/>
    </source>
</evidence>
<sequence>MATLAQNHGPSHPRHALEPSIAHSLNNHPQSQLAASFKEKHTALVSLLDKPVSACYAPSDIDTLMALPEPDLLSVKEAFIKPNRIPAIHATAPPGLVPVPRLTFTAEDQRTSLPRTILSPPFKIGFSKSYGQAVQLNKDSIAVLSKTGKVDSGTFLFEADETPYACVIEAVWKGKLCEECLRFLPAKAHKVVVCPGCDQNALASKPTQSAATGSEASQAKFCSEECLTQAWKSWHGYECAYQKELEQLCQRTRLALRTYWKDCQNHLQLLPSGASAESTVSSLTTAAAGLSLVNNNSPRITDVDGSTILPTQLCSNFTQLDSVRGMSFLMTGYYLEHLFSLPSNSALELAHLQALIQFNSFAIKSRMTETHDGSGVVNRVEDFSIGSGLYLLASMFNHSCAPNAMVVFGADGRNSTDESKSAYRAGVSDPRAINVITTSTLKVDKDLPVLLEISYGPQGGRMATEERKACLQRSHLFECNCSACNDRYAGTITKKIYKCPSKGYACRAMAEEDVKCPTCGVEVDMTARRKMHQLMGRLLADSQDPSLSLSAQLTLLKTLESAQSKLFVNTSMLYGNTCDQLAMVYAQSGDLAQSIEWCKKALKVVVVHFPHDSIEVAQETLKLAGLLFNNSQPKEAMKQIRIAITLYKGHYGAASKHPDLLELYEMERVLEPIVRS</sequence>
<dbReference type="InterPro" id="IPR002893">
    <property type="entry name" value="Znf_MYND"/>
</dbReference>
<dbReference type="GO" id="GO:0008168">
    <property type="term" value="F:methyltransferase activity"/>
    <property type="evidence" value="ECO:0007669"/>
    <property type="project" value="UniProtKB-KW"/>
</dbReference>
<evidence type="ECO:0000256" key="1">
    <source>
        <dbReference type="ARBA" id="ARBA00022603"/>
    </source>
</evidence>